<keyword evidence="1" id="KW-1133">Transmembrane helix</keyword>
<feature type="transmembrane region" description="Helical" evidence="1">
    <location>
        <begin position="46"/>
        <end position="66"/>
    </location>
</feature>
<proteinExistence type="predicted"/>
<dbReference type="EMBL" id="HBUF01467989">
    <property type="protein sequence ID" value="CAG6744478.1"/>
    <property type="molecule type" value="Transcribed_RNA"/>
</dbReference>
<sequence>MYFSSLVRRRCGKCGVWSYNYTALFAGVPRVCIESIVYGVKCPFTFVILFFLLLLSSTFIFSLHLFSRTHCFFFYFYLSRYFYFILLSPRFSSVSVVSSPFITSILFSSLRPILS</sequence>
<keyword evidence="1" id="KW-0812">Transmembrane</keyword>
<feature type="transmembrane region" description="Helical" evidence="1">
    <location>
        <begin position="97"/>
        <end position="114"/>
    </location>
</feature>
<organism evidence="2">
    <name type="scientific">Cacopsylla melanoneura</name>
    <dbReference type="NCBI Taxonomy" id="428564"/>
    <lineage>
        <taxon>Eukaryota</taxon>
        <taxon>Metazoa</taxon>
        <taxon>Ecdysozoa</taxon>
        <taxon>Arthropoda</taxon>
        <taxon>Hexapoda</taxon>
        <taxon>Insecta</taxon>
        <taxon>Pterygota</taxon>
        <taxon>Neoptera</taxon>
        <taxon>Paraneoptera</taxon>
        <taxon>Hemiptera</taxon>
        <taxon>Sternorrhyncha</taxon>
        <taxon>Psylloidea</taxon>
        <taxon>Psyllidae</taxon>
        <taxon>Psyllinae</taxon>
        <taxon>Cacopsylla</taxon>
    </lineage>
</organism>
<evidence type="ECO:0000313" key="2">
    <source>
        <dbReference type="EMBL" id="CAG6744478.1"/>
    </source>
</evidence>
<protein>
    <submittedName>
        <fullName evidence="2">Uncharacterized protein</fullName>
    </submittedName>
</protein>
<evidence type="ECO:0000256" key="1">
    <source>
        <dbReference type="SAM" id="Phobius"/>
    </source>
</evidence>
<accession>A0A8D9E8B9</accession>
<reference evidence="2" key="1">
    <citation type="submission" date="2021-05" db="EMBL/GenBank/DDBJ databases">
        <authorList>
            <person name="Alioto T."/>
            <person name="Alioto T."/>
            <person name="Gomez Garrido J."/>
        </authorList>
    </citation>
    <scope>NUCLEOTIDE SEQUENCE</scope>
</reference>
<keyword evidence="1" id="KW-0472">Membrane</keyword>
<dbReference type="AlphaFoldDB" id="A0A8D9E8B9"/>
<name>A0A8D9E8B9_9HEMI</name>